<feature type="chain" id="PRO_5008373552" evidence="2">
    <location>
        <begin position="20"/>
        <end position="79"/>
    </location>
</feature>
<feature type="region of interest" description="Disordered" evidence="1">
    <location>
        <begin position="54"/>
        <end position="79"/>
    </location>
</feature>
<feature type="signal peptide" evidence="2">
    <location>
        <begin position="1"/>
        <end position="19"/>
    </location>
</feature>
<dbReference type="AlphaFoldDB" id="A0A1A8KH19"/>
<sequence length="79" mass="9150">ASGCVWGWFLTLVSDCATAAVKHVTLNLFASIPRNLYHHLHHYHPPLFHHPYNSLHPRSHHPQHNPRPSHLQSIIHHLN</sequence>
<accession>A0A1A8KH19</accession>
<reference evidence="3" key="2">
    <citation type="submission" date="2016-06" db="EMBL/GenBank/DDBJ databases">
        <title>The genome of a short-lived fish provides insights into sex chromosome evolution and the genetic control of aging.</title>
        <authorList>
            <person name="Reichwald K."/>
            <person name="Felder M."/>
            <person name="Petzold A."/>
            <person name="Koch P."/>
            <person name="Groth M."/>
            <person name="Platzer M."/>
        </authorList>
    </citation>
    <scope>NUCLEOTIDE SEQUENCE</scope>
    <source>
        <tissue evidence="3">Brain</tissue>
    </source>
</reference>
<feature type="non-terminal residue" evidence="3">
    <location>
        <position position="1"/>
    </location>
</feature>
<evidence type="ECO:0000256" key="2">
    <source>
        <dbReference type="SAM" id="SignalP"/>
    </source>
</evidence>
<protein>
    <submittedName>
        <fullName evidence="3">Polymerase (RNA) II (DNA directed) polypeptide M</fullName>
    </submittedName>
</protein>
<proteinExistence type="predicted"/>
<reference evidence="3" key="1">
    <citation type="submission" date="2016-05" db="EMBL/GenBank/DDBJ databases">
        <authorList>
            <person name="Lavstsen T."/>
            <person name="Jespersen J.S."/>
        </authorList>
    </citation>
    <scope>NUCLEOTIDE SEQUENCE</scope>
    <source>
        <tissue evidence="3">Brain</tissue>
    </source>
</reference>
<organism evidence="3">
    <name type="scientific">Nothobranchius kuhntae</name>
    <name type="common">Beira killifish</name>
    <dbReference type="NCBI Taxonomy" id="321403"/>
    <lineage>
        <taxon>Eukaryota</taxon>
        <taxon>Metazoa</taxon>
        <taxon>Chordata</taxon>
        <taxon>Craniata</taxon>
        <taxon>Vertebrata</taxon>
        <taxon>Euteleostomi</taxon>
        <taxon>Actinopterygii</taxon>
        <taxon>Neopterygii</taxon>
        <taxon>Teleostei</taxon>
        <taxon>Neoteleostei</taxon>
        <taxon>Acanthomorphata</taxon>
        <taxon>Ovalentaria</taxon>
        <taxon>Atherinomorphae</taxon>
        <taxon>Cyprinodontiformes</taxon>
        <taxon>Nothobranchiidae</taxon>
        <taxon>Nothobranchius</taxon>
    </lineage>
</organism>
<dbReference type="EMBL" id="HAEE01011685">
    <property type="protein sequence ID" value="SBR31735.1"/>
    <property type="molecule type" value="Transcribed_RNA"/>
</dbReference>
<name>A0A1A8KH19_NOTKU</name>
<evidence type="ECO:0000313" key="3">
    <source>
        <dbReference type="EMBL" id="SBR31735.1"/>
    </source>
</evidence>
<gene>
    <name evidence="3" type="primary">POLR2M</name>
</gene>
<evidence type="ECO:0000256" key="1">
    <source>
        <dbReference type="SAM" id="MobiDB-lite"/>
    </source>
</evidence>
<keyword evidence="2" id="KW-0732">Signal</keyword>